<feature type="domain" description="Bromo" evidence="4">
    <location>
        <begin position="820"/>
        <end position="921"/>
    </location>
</feature>
<name>A0ABP0E3M3_9PEZI</name>
<organism evidence="5 6">
    <name type="scientific">Sporothrix epigloea</name>
    <dbReference type="NCBI Taxonomy" id="1892477"/>
    <lineage>
        <taxon>Eukaryota</taxon>
        <taxon>Fungi</taxon>
        <taxon>Dikarya</taxon>
        <taxon>Ascomycota</taxon>
        <taxon>Pezizomycotina</taxon>
        <taxon>Sordariomycetes</taxon>
        <taxon>Sordariomycetidae</taxon>
        <taxon>Ophiostomatales</taxon>
        <taxon>Ophiostomataceae</taxon>
        <taxon>Sporothrix</taxon>
    </lineage>
</organism>
<feature type="compositionally biased region" description="Basic and acidic residues" evidence="3">
    <location>
        <begin position="377"/>
        <end position="391"/>
    </location>
</feature>
<feature type="compositionally biased region" description="Basic and acidic residues" evidence="3">
    <location>
        <begin position="440"/>
        <end position="460"/>
    </location>
</feature>
<dbReference type="InterPro" id="IPR036427">
    <property type="entry name" value="Bromodomain-like_sf"/>
</dbReference>
<feature type="compositionally biased region" description="Acidic residues" evidence="3">
    <location>
        <begin position="1003"/>
        <end position="1025"/>
    </location>
</feature>
<feature type="region of interest" description="Disordered" evidence="3">
    <location>
        <begin position="236"/>
        <end position="335"/>
    </location>
</feature>
<feature type="compositionally biased region" description="Low complexity" evidence="3">
    <location>
        <begin position="407"/>
        <end position="417"/>
    </location>
</feature>
<feature type="compositionally biased region" description="Basic and acidic residues" evidence="3">
    <location>
        <begin position="252"/>
        <end position="279"/>
    </location>
</feature>
<proteinExistence type="predicted"/>
<evidence type="ECO:0000256" key="2">
    <source>
        <dbReference type="PROSITE-ProRule" id="PRU00035"/>
    </source>
</evidence>
<evidence type="ECO:0000313" key="5">
    <source>
        <dbReference type="EMBL" id="CAK7275181.1"/>
    </source>
</evidence>
<feature type="region of interest" description="Disordered" evidence="3">
    <location>
        <begin position="978"/>
        <end position="1039"/>
    </location>
</feature>
<reference evidence="5 6" key="1">
    <citation type="submission" date="2024-01" db="EMBL/GenBank/DDBJ databases">
        <authorList>
            <person name="Allen C."/>
            <person name="Tagirdzhanova G."/>
        </authorList>
    </citation>
    <scope>NUCLEOTIDE SEQUENCE [LARGE SCALE GENOMIC DNA]</scope>
    <source>
        <strain evidence="5 6">CBS 119000</strain>
    </source>
</reference>
<feature type="compositionally biased region" description="Low complexity" evidence="3">
    <location>
        <begin position="938"/>
        <end position="950"/>
    </location>
</feature>
<dbReference type="InterPro" id="IPR001487">
    <property type="entry name" value="Bromodomain"/>
</dbReference>
<feature type="compositionally biased region" description="Low complexity" evidence="3">
    <location>
        <begin position="242"/>
        <end position="251"/>
    </location>
</feature>
<dbReference type="PANTHER" id="PTHR15398:SF4">
    <property type="entry name" value="BROMODOMAIN-CONTAINING PROTEIN 8 ISOFORM X1"/>
    <property type="match status" value="1"/>
</dbReference>
<feature type="region of interest" description="Disordered" evidence="3">
    <location>
        <begin position="376"/>
        <end position="505"/>
    </location>
</feature>
<sequence>MTPSYSSFTPLESLLFFQSILQHGVEAEAFSRISSVLQSNPFVRSDDRYNATRLTADSLKTLFLEEVGGDSIDFSVLPPLIERLYLRYRDHIVCAIREDEGLIEKMQIEIRQLEKQAAGGSGRGARASDARAAEAKVVVEQHVSQQQVQQHQQHQQQHHPAAIVSTAFDKSKSPAPAVTLPRSTSMSASIRPATSTSNHHAAFFSNDAPATTPLLPATAPFVVVSSVTALDRLVNSPRLPHQRQQQQQQKEQQQKEQQPKEQQPKEQQPKEQQPKEQQQKEQQQQEQQQHEEQQHEEQQHEEQQHEEQQHEEQQHEEQQHEEQQQKEQQQKEQQQQEQQQQEEQQQEQQQQEQQQQEEQRQEEQQQEQQQQEQQQQEEQRQEEQQQEEQRQEQQQQEEQQQKEEQQQEQQQQEQQQQEEQRQEEQQQEEQRQEQQQQEEQQQKEEQKEEQQSHTTRKETHLQPTASFYIHPIPSTTSKTPTEPPQIGQKFGNVDPAGQCVTSQSASQQLSLQQMSTSSTPSQLLHTEFSSLQTGRPFFGLATPRPHALTAQMSEPHSLSPTTFQTNVLAAQQPIVPPIGHAKMPGPVAAAQKLTPIAPVPPAPHVSQIMPGTPGPHGASVFSFVSRPPLLEPIRGKISSKSSTPVQMRSSRTISPYTPVSSAAAATVPFPRGSGTRWKPSDPTPSTPGPDVGDIASPAYEPLSPAQSVRRLAEVAESDDDTDDNTIQKTLQSMSREFCDRPLYSTHGWIDGDVARPVKAETFFPRLLDGHNEEEDLIRKRKRAEKLIACRRLVGTPTPPTHVLWMRGFPKISASALDQISSHRHANMFAHKIRDRDAPGYGSIVRHPVDLKSIRMAITQGNKAAFATSVALGESSENSIWLPISEDLVPPRGIINSSQLECELVHMFANAIMYNPDSHRGVGTAFLVEDDVSDDDDPSSSANPDASSSNVRYQVDEDGVVKDTRSMYIEVEKLLSDMRSAERQQGMPPPPTSAEGLDLRSDLNEEAEYCGDDEDVEDTQIDEDPDGIVGTSKRRRITRG</sequence>
<dbReference type="SUPFAM" id="SSF47370">
    <property type="entry name" value="Bromodomain"/>
    <property type="match status" value="1"/>
</dbReference>
<feature type="region of interest" description="Disordered" evidence="3">
    <location>
        <begin position="168"/>
        <end position="193"/>
    </location>
</feature>
<protein>
    <recommendedName>
        <fullName evidence="4">Bromo domain-containing protein</fullName>
    </recommendedName>
</protein>
<evidence type="ECO:0000259" key="4">
    <source>
        <dbReference type="PROSITE" id="PS50014"/>
    </source>
</evidence>
<dbReference type="Gene3D" id="1.20.920.10">
    <property type="entry name" value="Bromodomain-like"/>
    <property type="match status" value="1"/>
</dbReference>
<dbReference type="Pfam" id="PF00439">
    <property type="entry name" value="Bromodomain"/>
    <property type="match status" value="1"/>
</dbReference>
<evidence type="ECO:0000256" key="1">
    <source>
        <dbReference type="ARBA" id="ARBA00023117"/>
    </source>
</evidence>
<comment type="caution">
    <text evidence="5">The sequence shown here is derived from an EMBL/GenBank/DDBJ whole genome shotgun (WGS) entry which is preliminary data.</text>
</comment>
<keyword evidence="6" id="KW-1185">Reference proteome</keyword>
<accession>A0ABP0E3M3</accession>
<gene>
    <name evidence="5" type="ORF">SEPCBS119000_006564</name>
</gene>
<evidence type="ECO:0000313" key="6">
    <source>
        <dbReference type="Proteomes" id="UP001642502"/>
    </source>
</evidence>
<dbReference type="PANTHER" id="PTHR15398">
    <property type="entry name" value="BROMODOMAIN-CONTAINING PROTEIN 8"/>
    <property type="match status" value="1"/>
</dbReference>
<feature type="compositionally biased region" description="Basic and acidic residues" evidence="3">
    <location>
        <begin position="418"/>
        <end position="432"/>
    </location>
</feature>
<evidence type="ECO:0000256" key="3">
    <source>
        <dbReference type="SAM" id="MobiDB-lite"/>
    </source>
</evidence>
<keyword evidence="1 2" id="KW-0103">Bromodomain</keyword>
<feature type="compositionally biased region" description="Polar residues" evidence="3">
    <location>
        <begin position="638"/>
        <end position="660"/>
    </location>
</feature>
<feature type="compositionally biased region" description="Low complexity" evidence="3">
    <location>
        <begin position="471"/>
        <end position="480"/>
    </location>
</feature>
<feature type="compositionally biased region" description="Basic and acidic residues" evidence="3">
    <location>
        <begin position="288"/>
        <end position="330"/>
    </location>
</feature>
<feature type="region of interest" description="Disordered" evidence="3">
    <location>
        <begin position="929"/>
        <end position="956"/>
    </location>
</feature>
<feature type="compositionally biased region" description="Polar residues" evidence="3">
    <location>
        <begin position="181"/>
        <end position="193"/>
    </location>
</feature>
<dbReference type="Proteomes" id="UP001642502">
    <property type="component" value="Unassembled WGS sequence"/>
</dbReference>
<feature type="region of interest" description="Disordered" evidence="3">
    <location>
        <begin position="634"/>
        <end position="703"/>
    </location>
</feature>
<dbReference type="PROSITE" id="PS50014">
    <property type="entry name" value="BROMODOMAIN_2"/>
    <property type="match status" value="1"/>
</dbReference>
<dbReference type="EMBL" id="CAWUON010000186">
    <property type="protein sequence ID" value="CAK7275181.1"/>
    <property type="molecule type" value="Genomic_DNA"/>
</dbReference>